<name>F2DWV1_HORVV</name>
<proteinExistence type="evidence at transcript level"/>
<feature type="transmembrane region" description="Helical" evidence="1">
    <location>
        <begin position="6"/>
        <end position="27"/>
    </location>
</feature>
<dbReference type="EMBL" id="AK368369">
    <property type="protein sequence ID" value="BAJ99572.1"/>
    <property type="molecule type" value="mRNA"/>
</dbReference>
<evidence type="ECO:0000313" key="2">
    <source>
        <dbReference type="EMBL" id="BAJ99572.1"/>
    </source>
</evidence>
<evidence type="ECO:0000256" key="1">
    <source>
        <dbReference type="SAM" id="Phobius"/>
    </source>
</evidence>
<sequence length="86" mass="10324">MFLNYNLAPFFYDVILAMVLAMSWDSVLKKLWCHMSRCDMYSTTSNSPLTCYFNLHNILYPRCYVLHVLHKWWQSYLPTVTGHIIR</sequence>
<dbReference type="AlphaFoldDB" id="F2DWV1"/>
<keyword evidence="1" id="KW-0812">Transmembrane</keyword>
<reference evidence="2" key="1">
    <citation type="journal article" date="2011" name="Plant Physiol.">
        <title>Comprehensive sequence analysis of 24,783 barley full-length cDNAs derived from 12 clone libraries.</title>
        <authorList>
            <person name="Matsumoto T."/>
            <person name="Tanaka T."/>
            <person name="Sakai H."/>
            <person name="Amano N."/>
            <person name="Kanamori H."/>
            <person name="Kurita K."/>
            <person name="Kikuta A."/>
            <person name="Kamiya K."/>
            <person name="Yamamoto M."/>
            <person name="Ikawa H."/>
            <person name="Fujii N."/>
            <person name="Hori K."/>
            <person name="Itoh T."/>
            <person name="Sato K."/>
        </authorList>
    </citation>
    <scope>NUCLEOTIDE SEQUENCE</scope>
    <source>
        <tissue evidence="2">Shoot and root</tissue>
    </source>
</reference>
<keyword evidence="1" id="KW-1133">Transmembrane helix</keyword>
<organism evidence="2">
    <name type="scientific">Hordeum vulgare subsp. vulgare</name>
    <name type="common">Domesticated barley</name>
    <dbReference type="NCBI Taxonomy" id="112509"/>
    <lineage>
        <taxon>Eukaryota</taxon>
        <taxon>Viridiplantae</taxon>
        <taxon>Streptophyta</taxon>
        <taxon>Embryophyta</taxon>
        <taxon>Tracheophyta</taxon>
        <taxon>Spermatophyta</taxon>
        <taxon>Magnoliopsida</taxon>
        <taxon>Liliopsida</taxon>
        <taxon>Poales</taxon>
        <taxon>Poaceae</taxon>
        <taxon>BOP clade</taxon>
        <taxon>Pooideae</taxon>
        <taxon>Triticodae</taxon>
        <taxon>Triticeae</taxon>
        <taxon>Hordeinae</taxon>
        <taxon>Hordeum</taxon>
    </lineage>
</organism>
<keyword evidence="1" id="KW-0472">Membrane</keyword>
<protein>
    <submittedName>
        <fullName evidence="2">Predicted protein</fullName>
    </submittedName>
</protein>
<accession>F2DWV1</accession>